<evidence type="ECO:0000256" key="1">
    <source>
        <dbReference type="SAM" id="MobiDB-lite"/>
    </source>
</evidence>
<sequence length="306" mass="33687">MLVPDGPRTPPITLSCDEDVEILASVRDYMSEAVLYVTSGPELVARYQFFSRSPFSIGDTTYLEEGVTEAQHRQAILDLVGGHPIVCCKHILEIMFNEPQLLIVFRVALEIEMVYGMADDNGEAEDPAEFPRLTVDDVISMAEAGTISPEEHIYFDPNDEVLYGEPVTIEELQYALPNGQDASLVNQSTPLEVEPINVWRDMTQDEEYWDSIAPDENNYEVYYTQSPHQTQGAIGDSTTAVDKINGPGSLEFDIAPASEDNTNNAEPSLDLTLGNKKTGNGEVAVEAVDDSCSESEEGSGGFRPFF</sequence>
<proteinExistence type="predicted"/>
<accession>A0A816JTG7</accession>
<name>A0A816JTG7_BRANA</name>
<protein>
    <submittedName>
        <fullName evidence="2">(rape) hypothetical protein</fullName>
    </submittedName>
</protein>
<feature type="region of interest" description="Disordered" evidence="1">
    <location>
        <begin position="256"/>
        <end position="277"/>
    </location>
</feature>
<organism evidence="2">
    <name type="scientific">Brassica napus</name>
    <name type="common">Rape</name>
    <dbReference type="NCBI Taxonomy" id="3708"/>
    <lineage>
        <taxon>Eukaryota</taxon>
        <taxon>Viridiplantae</taxon>
        <taxon>Streptophyta</taxon>
        <taxon>Embryophyta</taxon>
        <taxon>Tracheophyta</taxon>
        <taxon>Spermatophyta</taxon>
        <taxon>Magnoliopsida</taxon>
        <taxon>eudicotyledons</taxon>
        <taxon>Gunneridae</taxon>
        <taxon>Pentapetalae</taxon>
        <taxon>rosids</taxon>
        <taxon>malvids</taxon>
        <taxon>Brassicales</taxon>
        <taxon>Brassicaceae</taxon>
        <taxon>Brassiceae</taxon>
        <taxon>Brassica</taxon>
    </lineage>
</organism>
<dbReference type="OMA" id="CCKHILE"/>
<dbReference type="AlphaFoldDB" id="A0A816JTG7"/>
<reference evidence="2" key="1">
    <citation type="submission" date="2021-01" db="EMBL/GenBank/DDBJ databases">
        <authorList>
            <consortium name="Genoscope - CEA"/>
            <person name="William W."/>
        </authorList>
    </citation>
    <scope>NUCLEOTIDE SEQUENCE</scope>
</reference>
<evidence type="ECO:0000313" key="2">
    <source>
        <dbReference type="EMBL" id="CAF1903968.1"/>
    </source>
</evidence>
<gene>
    <name evidence="2" type="ORF">DARMORV10_C02P24040.1</name>
</gene>
<dbReference type="EMBL" id="HG994366">
    <property type="protein sequence ID" value="CAF1903968.1"/>
    <property type="molecule type" value="Genomic_DNA"/>
</dbReference>
<dbReference type="Proteomes" id="UP001295469">
    <property type="component" value="Chromosome C02"/>
</dbReference>
<dbReference type="Gramene" id="CDX81479">
    <property type="protein sequence ID" value="CDX81479"/>
    <property type="gene ID" value="GSBRNA2T00135093001"/>
</dbReference>